<dbReference type="OrthoDB" id="3116179at2759"/>
<feature type="transmembrane region" description="Helical" evidence="1">
    <location>
        <begin position="89"/>
        <end position="111"/>
    </location>
</feature>
<dbReference type="Proteomes" id="UP000724874">
    <property type="component" value="Unassembled WGS sequence"/>
</dbReference>
<dbReference type="EMBL" id="JADNYJ010000025">
    <property type="protein sequence ID" value="KAF8904686.1"/>
    <property type="molecule type" value="Genomic_DNA"/>
</dbReference>
<gene>
    <name evidence="2" type="ORF">CPB84DRAFT_1772568</name>
</gene>
<proteinExistence type="predicted"/>
<evidence type="ECO:0000256" key="1">
    <source>
        <dbReference type="SAM" id="Phobius"/>
    </source>
</evidence>
<name>A0A9P5NUN3_GYMJU</name>
<keyword evidence="3" id="KW-1185">Reference proteome</keyword>
<keyword evidence="1" id="KW-1133">Transmembrane helix</keyword>
<feature type="transmembrane region" description="Helical" evidence="1">
    <location>
        <begin position="12"/>
        <end position="35"/>
    </location>
</feature>
<keyword evidence="1" id="KW-0472">Membrane</keyword>
<evidence type="ECO:0000313" key="3">
    <source>
        <dbReference type="Proteomes" id="UP000724874"/>
    </source>
</evidence>
<comment type="caution">
    <text evidence="2">The sequence shown here is derived from an EMBL/GenBank/DDBJ whole genome shotgun (WGS) entry which is preliminary data.</text>
</comment>
<sequence>MEHDIRKWVFYILNIAVFCLTIAVAFVLNHIISWRKKVIPTIQDLRHAPLITRNYITLPAIHMAFSVIIIFCSAYVLKKSNSAMTAITIAIGFTVYLTDVIIMPIFFLFVLPSPNFTGCFYWFTNPEAISNDEAARGCHLLTGLLYGEIIAALCIMTLVVFMWIPLLSDNGRLIVYPSLPRLPPIRFRLDAALDARAEPNQARTPTLLTLFRKNKDKDIENQVTIESADPLAAPSPTILADVSQSFVTHDLDDIGQDGAA</sequence>
<organism evidence="2 3">
    <name type="scientific">Gymnopilus junonius</name>
    <name type="common">Spectacular rustgill mushroom</name>
    <name type="synonym">Gymnopilus spectabilis subsp. junonius</name>
    <dbReference type="NCBI Taxonomy" id="109634"/>
    <lineage>
        <taxon>Eukaryota</taxon>
        <taxon>Fungi</taxon>
        <taxon>Dikarya</taxon>
        <taxon>Basidiomycota</taxon>
        <taxon>Agaricomycotina</taxon>
        <taxon>Agaricomycetes</taxon>
        <taxon>Agaricomycetidae</taxon>
        <taxon>Agaricales</taxon>
        <taxon>Agaricineae</taxon>
        <taxon>Hymenogastraceae</taxon>
        <taxon>Gymnopilus</taxon>
    </lineage>
</organism>
<accession>A0A9P5NUN3</accession>
<keyword evidence="1" id="KW-0812">Transmembrane</keyword>
<feature type="transmembrane region" description="Helical" evidence="1">
    <location>
        <begin position="149"/>
        <end position="167"/>
    </location>
</feature>
<dbReference type="AlphaFoldDB" id="A0A9P5NUN3"/>
<evidence type="ECO:0000313" key="2">
    <source>
        <dbReference type="EMBL" id="KAF8904686.1"/>
    </source>
</evidence>
<reference evidence="2" key="1">
    <citation type="submission" date="2020-11" db="EMBL/GenBank/DDBJ databases">
        <authorList>
            <consortium name="DOE Joint Genome Institute"/>
            <person name="Ahrendt S."/>
            <person name="Riley R."/>
            <person name="Andreopoulos W."/>
            <person name="LaButti K."/>
            <person name="Pangilinan J."/>
            <person name="Ruiz-duenas F.J."/>
            <person name="Barrasa J.M."/>
            <person name="Sanchez-Garcia M."/>
            <person name="Camarero S."/>
            <person name="Miyauchi S."/>
            <person name="Serrano A."/>
            <person name="Linde D."/>
            <person name="Babiker R."/>
            <person name="Drula E."/>
            <person name="Ayuso-Fernandez I."/>
            <person name="Pacheco R."/>
            <person name="Padilla G."/>
            <person name="Ferreira P."/>
            <person name="Barriuso J."/>
            <person name="Kellner H."/>
            <person name="Castanera R."/>
            <person name="Alfaro M."/>
            <person name="Ramirez L."/>
            <person name="Pisabarro A.G."/>
            <person name="Kuo A."/>
            <person name="Tritt A."/>
            <person name="Lipzen A."/>
            <person name="He G."/>
            <person name="Yan M."/>
            <person name="Ng V."/>
            <person name="Cullen D."/>
            <person name="Martin F."/>
            <person name="Rosso M.-N."/>
            <person name="Henrissat B."/>
            <person name="Hibbett D."/>
            <person name="Martinez A.T."/>
            <person name="Grigoriev I.V."/>
        </authorList>
    </citation>
    <scope>NUCLEOTIDE SEQUENCE</scope>
    <source>
        <strain evidence="2">AH 44721</strain>
    </source>
</reference>
<feature type="transmembrane region" description="Helical" evidence="1">
    <location>
        <begin position="55"/>
        <end position="77"/>
    </location>
</feature>
<protein>
    <submittedName>
        <fullName evidence="2">Uncharacterized protein</fullName>
    </submittedName>
</protein>